<dbReference type="InterPro" id="IPR052164">
    <property type="entry name" value="Anthracycline_SecMetBiosynth"/>
</dbReference>
<sequence>MVSGRGPQLSAIRHNVTAITDEGTSMSTVDRNQPLGTPTWIDLAVPDLDRAQRFYGAVLGWTFDGGHCLLRDLPVAGLRPAADPRPAWTVCFATDDCDGTAKAVAAAGGKLLDQPHDDGEHARVAVAEDPTGARFGLWQGRKLPGARLVNEPSTLLRNDLVTPAPKPARDFYCEVFAFALDGNDDLSGVDFTFLRRPDGHEIGGIIGDPSAAAPAWGTLFLATDADAAGARAVEHGGEIVEAQDSPYGRMVTIKDPFGAEFVLGS</sequence>
<evidence type="ECO:0000313" key="3">
    <source>
        <dbReference type="Proteomes" id="UP000199137"/>
    </source>
</evidence>
<dbReference type="Pfam" id="PF00903">
    <property type="entry name" value="Glyoxalase"/>
    <property type="match status" value="1"/>
</dbReference>
<dbReference type="EMBL" id="FOWC01000002">
    <property type="protein sequence ID" value="SFO56642.1"/>
    <property type="molecule type" value="Genomic_DNA"/>
</dbReference>
<dbReference type="CDD" id="cd07247">
    <property type="entry name" value="SgaA_N_like"/>
    <property type="match status" value="1"/>
</dbReference>
<dbReference type="Gene3D" id="3.10.180.10">
    <property type="entry name" value="2,3-Dihydroxybiphenyl 1,2-Dioxygenase, domain 1"/>
    <property type="match status" value="2"/>
</dbReference>
<dbReference type="InterPro" id="IPR041581">
    <property type="entry name" value="Glyoxalase_6"/>
</dbReference>
<organism evidence="2 3">
    <name type="scientific">Amycolatopsis rubida</name>
    <dbReference type="NCBI Taxonomy" id="112413"/>
    <lineage>
        <taxon>Bacteria</taxon>
        <taxon>Bacillati</taxon>
        <taxon>Actinomycetota</taxon>
        <taxon>Actinomycetes</taxon>
        <taxon>Pseudonocardiales</taxon>
        <taxon>Pseudonocardiaceae</taxon>
        <taxon>Amycolatopsis</taxon>
    </lineage>
</organism>
<dbReference type="Pfam" id="PF18029">
    <property type="entry name" value="Glyoxalase_6"/>
    <property type="match status" value="1"/>
</dbReference>
<dbReference type="STRING" id="112413.SAMN05421854_102321"/>
<dbReference type="InterPro" id="IPR037523">
    <property type="entry name" value="VOC_core"/>
</dbReference>
<dbReference type="InterPro" id="IPR004360">
    <property type="entry name" value="Glyas_Fos-R_dOase_dom"/>
</dbReference>
<name>A0A1I5I7U1_9PSEU</name>
<proteinExistence type="predicted"/>
<protein>
    <recommendedName>
        <fullName evidence="1">VOC domain-containing protein</fullName>
    </recommendedName>
</protein>
<evidence type="ECO:0000313" key="2">
    <source>
        <dbReference type="EMBL" id="SFO56642.1"/>
    </source>
</evidence>
<dbReference type="PANTHER" id="PTHR33993:SF14">
    <property type="entry name" value="GB|AAF24581.1"/>
    <property type="match status" value="1"/>
</dbReference>
<feature type="domain" description="VOC" evidence="1">
    <location>
        <begin position="37"/>
        <end position="140"/>
    </location>
</feature>
<dbReference type="SUPFAM" id="SSF54593">
    <property type="entry name" value="Glyoxalase/Bleomycin resistance protein/Dihydroxybiphenyl dioxygenase"/>
    <property type="match status" value="1"/>
</dbReference>
<accession>A0A1I5I7U1</accession>
<evidence type="ECO:0000259" key="1">
    <source>
        <dbReference type="PROSITE" id="PS51819"/>
    </source>
</evidence>
<dbReference type="AlphaFoldDB" id="A0A1I5I7U1"/>
<dbReference type="Proteomes" id="UP000199137">
    <property type="component" value="Unassembled WGS sequence"/>
</dbReference>
<dbReference type="PROSITE" id="PS51819">
    <property type="entry name" value="VOC"/>
    <property type="match status" value="2"/>
</dbReference>
<reference evidence="2 3" key="1">
    <citation type="submission" date="2016-10" db="EMBL/GenBank/DDBJ databases">
        <authorList>
            <person name="de Groot N.N."/>
        </authorList>
    </citation>
    <scope>NUCLEOTIDE SEQUENCE [LARGE SCALE GENOMIC DNA]</scope>
    <source>
        <strain evidence="2 3">DSM 44637</strain>
    </source>
</reference>
<dbReference type="InterPro" id="IPR029068">
    <property type="entry name" value="Glyas_Bleomycin-R_OHBP_Dase"/>
</dbReference>
<gene>
    <name evidence="2" type="ORF">SAMN05421854_102321</name>
</gene>
<feature type="domain" description="VOC" evidence="1">
    <location>
        <begin position="154"/>
        <end position="265"/>
    </location>
</feature>
<dbReference type="PANTHER" id="PTHR33993">
    <property type="entry name" value="GLYOXALASE-RELATED"/>
    <property type="match status" value="1"/>
</dbReference>